<keyword evidence="2" id="KW-1185">Reference proteome</keyword>
<name>A0ABD1TZM5_9LAMI</name>
<protein>
    <submittedName>
        <fullName evidence="1">Aminotransferase-like</fullName>
    </submittedName>
</protein>
<dbReference type="AlphaFoldDB" id="A0ABD1TZM5"/>
<evidence type="ECO:0000313" key="2">
    <source>
        <dbReference type="Proteomes" id="UP001604336"/>
    </source>
</evidence>
<evidence type="ECO:0000313" key="1">
    <source>
        <dbReference type="EMBL" id="KAL2518192.1"/>
    </source>
</evidence>
<proteinExistence type="predicted"/>
<sequence length="192" mass="21465">MASTNSLSFEDYQAFLFQPFVTPSCLLPANTRNHEFHLGRAFNVSDDVGRSPVAQIFSMSYTFPFHEPSTLPSLRSAGIRTWPKSDTSFRAWHKCMVGHGPTKELFDRARILELLELTLDIPFLTSTLFSIALCFWASDYNTFVFLLGPMSVTLRDISALTNLPPIGATISPAMIVTHTPPSINYLVPITNF</sequence>
<dbReference type="Proteomes" id="UP001604336">
    <property type="component" value="Unassembled WGS sequence"/>
</dbReference>
<dbReference type="EMBL" id="JBFOLK010000004">
    <property type="protein sequence ID" value="KAL2518192.1"/>
    <property type="molecule type" value="Genomic_DNA"/>
</dbReference>
<reference evidence="2" key="1">
    <citation type="submission" date="2024-07" db="EMBL/GenBank/DDBJ databases">
        <title>Two chromosome-level genome assemblies of Korean endemic species Abeliophyllum distichum and Forsythia ovata (Oleaceae).</title>
        <authorList>
            <person name="Jang H."/>
        </authorList>
    </citation>
    <scope>NUCLEOTIDE SEQUENCE [LARGE SCALE GENOMIC DNA]</scope>
</reference>
<gene>
    <name evidence="1" type="ORF">Adt_14439</name>
</gene>
<accession>A0ABD1TZM5</accession>
<organism evidence="1 2">
    <name type="scientific">Abeliophyllum distichum</name>
    <dbReference type="NCBI Taxonomy" id="126358"/>
    <lineage>
        <taxon>Eukaryota</taxon>
        <taxon>Viridiplantae</taxon>
        <taxon>Streptophyta</taxon>
        <taxon>Embryophyta</taxon>
        <taxon>Tracheophyta</taxon>
        <taxon>Spermatophyta</taxon>
        <taxon>Magnoliopsida</taxon>
        <taxon>eudicotyledons</taxon>
        <taxon>Gunneridae</taxon>
        <taxon>Pentapetalae</taxon>
        <taxon>asterids</taxon>
        <taxon>lamiids</taxon>
        <taxon>Lamiales</taxon>
        <taxon>Oleaceae</taxon>
        <taxon>Forsythieae</taxon>
        <taxon>Abeliophyllum</taxon>
    </lineage>
</organism>
<comment type="caution">
    <text evidence="1">The sequence shown here is derived from an EMBL/GenBank/DDBJ whole genome shotgun (WGS) entry which is preliminary data.</text>
</comment>